<dbReference type="SMART" id="SM00179">
    <property type="entry name" value="EGF_CA"/>
    <property type="match status" value="2"/>
</dbReference>
<dbReference type="GO" id="GO:0043235">
    <property type="term" value="C:receptor complex"/>
    <property type="evidence" value="ECO:0007669"/>
    <property type="project" value="TreeGrafter"/>
</dbReference>
<feature type="compositionally biased region" description="Pro residues" evidence="6">
    <location>
        <begin position="21"/>
        <end position="30"/>
    </location>
</feature>
<dbReference type="InterPro" id="IPR000742">
    <property type="entry name" value="EGF"/>
</dbReference>
<dbReference type="SUPFAM" id="SSF57196">
    <property type="entry name" value="EGF/Laminin"/>
    <property type="match status" value="2"/>
</dbReference>
<organism evidence="8 9">
    <name type="scientific">Anas zonorhyncha</name>
    <name type="common">Eastern spot-billed duck</name>
    <dbReference type="NCBI Taxonomy" id="75864"/>
    <lineage>
        <taxon>Eukaryota</taxon>
        <taxon>Metazoa</taxon>
        <taxon>Chordata</taxon>
        <taxon>Craniata</taxon>
        <taxon>Vertebrata</taxon>
        <taxon>Euteleostomi</taxon>
        <taxon>Archelosauria</taxon>
        <taxon>Archosauria</taxon>
        <taxon>Dinosauria</taxon>
        <taxon>Saurischia</taxon>
        <taxon>Theropoda</taxon>
        <taxon>Coelurosauria</taxon>
        <taxon>Aves</taxon>
        <taxon>Neognathae</taxon>
        <taxon>Galloanserae</taxon>
        <taxon>Anseriformes</taxon>
        <taxon>Anatidae</taxon>
        <taxon>Anatinae</taxon>
        <taxon>Anas</taxon>
    </lineage>
</organism>
<dbReference type="Pfam" id="PF12661">
    <property type="entry name" value="hEGF"/>
    <property type="match status" value="1"/>
</dbReference>
<dbReference type="InterPro" id="IPR018097">
    <property type="entry name" value="EGF_Ca-bd_CS"/>
</dbReference>
<evidence type="ECO:0000313" key="9">
    <source>
        <dbReference type="Proteomes" id="UP000694549"/>
    </source>
</evidence>
<evidence type="ECO:0000256" key="3">
    <source>
        <dbReference type="ARBA" id="ARBA00022737"/>
    </source>
</evidence>
<evidence type="ECO:0000313" key="8">
    <source>
        <dbReference type="Ensembl" id="ENSAZOP00000010945.1"/>
    </source>
</evidence>
<keyword evidence="2" id="KW-0732">Signal</keyword>
<sequence length="93" mass="9745">MGWGVLTGSGHPCVGRAPMGADPPRPPPQGANPCEHFGRCVNTQGSFECRCGRGYAGPRCESDVNECLSGPCRNQATCLDRIGRFTCICMAGG</sequence>
<feature type="disulfide bond" evidence="5">
    <location>
        <begin position="51"/>
        <end position="60"/>
    </location>
</feature>
<dbReference type="Proteomes" id="UP000694549">
    <property type="component" value="Unplaced"/>
</dbReference>
<dbReference type="Gene3D" id="2.10.25.10">
    <property type="entry name" value="Laminin"/>
    <property type="match status" value="2"/>
</dbReference>
<feature type="domain" description="EGF-like" evidence="7">
    <location>
        <begin position="63"/>
        <end position="93"/>
    </location>
</feature>
<dbReference type="PROSITE" id="PS50026">
    <property type="entry name" value="EGF_3"/>
    <property type="match status" value="2"/>
</dbReference>
<dbReference type="InterPro" id="IPR001881">
    <property type="entry name" value="EGF-like_Ca-bd_dom"/>
</dbReference>
<feature type="domain" description="EGF-like" evidence="7">
    <location>
        <begin position="26"/>
        <end position="61"/>
    </location>
</feature>
<dbReference type="FunFam" id="2.10.25.10:FF:000031">
    <property type="entry name" value="neurogenic locus notch homolog protein 3"/>
    <property type="match status" value="1"/>
</dbReference>
<dbReference type="FunFam" id="2.10.25.10:FF:000060">
    <property type="entry name" value="Neurogenic locus notch protein 1"/>
    <property type="match status" value="1"/>
</dbReference>
<dbReference type="InterPro" id="IPR013032">
    <property type="entry name" value="EGF-like_CS"/>
</dbReference>
<evidence type="ECO:0000256" key="2">
    <source>
        <dbReference type="ARBA" id="ARBA00022729"/>
    </source>
</evidence>
<keyword evidence="1 5" id="KW-0245">EGF-like domain</keyword>
<dbReference type="CDD" id="cd00054">
    <property type="entry name" value="EGF_CA"/>
    <property type="match status" value="2"/>
</dbReference>
<dbReference type="Pfam" id="PF00008">
    <property type="entry name" value="EGF"/>
    <property type="match status" value="1"/>
</dbReference>
<dbReference type="PROSITE" id="PS01186">
    <property type="entry name" value="EGF_2"/>
    <property type="match status" value="1"/>
</dbReference>
<reference evidence="8" key="2">
    <citation type="submission" date="2025-09" db="UniProtKB">
        <authorList>
            <consortium name="Ensembl"/>
        </authorList>
    </citation>
    <scope>IDENTIFICATION</scope>
</reference>
<dbReference type="GO" id="GO:0005509">
    <property type="term" value="F:calcium ion binding"/>
    <property type="evidence" value="ECO:0007669"/>
    <property type="project" value="InterPro"/>
</dbReference>
<evidence type="ECO:0000256" key="4">
    <source>
        <dbReference type="ARBA" id="ARBA00023157"/>
    </source>
</evidence>
<keyword evidence="9" id="KW-1185">Reference proteome</keyword>
<dbReference type="SMART" id="SM00181">
    <property type="entry name" value="EGF"/>
    <property type="match status" value="2"/>
</dbReference>
<dbReference type="GO" id="GO:0009986">
    <property type="term" value="C:cell surface"/>
    <property type="evidence" value="ECO:0007669"/>
    <property type="project" value="TreeGrafter"/>
</dbReference>
<keyword evidence="3" id="KW-0677">Repeat</keyword>
<dbReference type="AlphaFoldDB" id="A0A8B9UNY5"/>
<reference evidence="8" key="1">
    <citation type="submission" date="2025-08" db="UniProtKB">
        <authorList>
            <consortium name="Ensembl"/>
        </authorList>
    </citation>
    <scope>IDENTIFICATION</scope>
</reference>
<dbReference type="Ensembl" id="ENSAZOT00000011699.1">
    <property type="protein sequence ID" value="ENSAZOP00000010945.1"/>
    <property type="gene ID" value="ENSAZOG00000007006.1"/>
</dbReference>
<accession>A0A8B9UNY5</accession>
<dbReference type="PANTHER" id="PTHR45836">
    <property type="entry name" value="SLIT HOMOLOG"/>
    <property type="match status" value="1"/>
</dbReference>
<dbReference type="PROSITE" id="PS00010">
    <property type="entry name" value="ASX_HYDROXYL"/>
    <property type="match status" value="2"/>
</dbReference>
<dbReference type="PROSITE" id="PS00022">
    <property type="entry name" value="EGF_1"/>
    <property type="match status" value="1"/>
</dbReference>
<evidence type="ECO:0000256" key="1">
    <source>
        <dbReference type="ARBA" id="ARBA00022536"/>
    </source>
</evidence>
<feature type="region of interest" description="Disordered" evidence="6">
    <location>
        <begin position="1"/>
        <end position="30"/>
    </location>
</feature>
<dbReference type="InterPro" id="IPR000152">
    <property type="entry name" value="EGF-type_Asp/Asn_hydroxyl_site"/>
</dbReference>
<dbReference type="GO" id="GO:0007219">
    <property type="term" value="P:Notch signaling pathway"/>
    <property type="evidence" value="ECO:0007669"/>
    <property type="project" value="TreeGrafter"/>
</dbReference>
<dbReference type="PROSITE" id="PS01187">
    <property type="entry name" value="EGF_CA"/>
    <property type="match status" value="1"/>
</dbReference>
<dbReference type="InterPro" id="IPR051355">
    <property type="entry name" value="Notch/Slit_guidance"/>
</dbReference>
<protein>
    <recommendedName>
        <fullName evidence="7">EGF-like domain-containing protein</fullName>
    </recommendedName>
</protein>
<dbReference type="PANTHER" id="PTHR45836:SF17">
    <property type="entry name" value="NEUROGENIC LOCUS NOTCH HOMOLOG PROTEIN 3"/>
    <property type="match status" value="1"/>
</dbReference>
<proteinExistence type="predicted"/>
<evidence type="ECO:0000259" key="7">
    <source>
        <dbReference type="PROSITE" id="PS50026"/>
    </source>
</evidence>
<evidence type="ECO:0000256" key="5">
    <source>
        <dbReference type="PROSITE-ProRule" id="PRU00076"/>
    </source>
</evidence>
<dbReference type="GO" id="GO:0007411">
    <property type="term" value="P:axon guidance"/>
    <property type="evidence" value="ECO:0007669"/>
    <property type="project" value="TreeGrafter"/>
</dbReference>
<dbReference type="GO" id="GO:0005886">
    <property type="term" value="C:plasma membrane"/>
    <property type="evidence" value="ECO:0007669"/>
    <property type="project" value="TreeGrafter"/>
</dbReference>
<name>A0A8B9UNY5_9AVES</name>
<evidence type="ECO:0000256" key="6">
    <source>
        <dbReference type="SAM" id="MobiDB-lite"/>
    </source>
</evidence>
<comment type="caution">
    <text evidence="5">Lacks conserved residue(s) required for the propagation of feature annotation.</text>
</comment>
<keyword evidence="4 5" id="KW-1015">Disulfide bond</keyword>